<dbReference type="EMBL" id="BART01021355">
    <property type="protein sequence ID" value="GAG99264.1"/>
    <property type="molecule type" value="Genomic_DNA"/>
</dbReference>
<protein>
    <submittedName>
        <fullName evidence="1">Uncharacterized protein</fullName>
    </submittedName>
</protein>
<organism evidence="1">
    <name type="scientific">marine sediment metagenome</name>
    <dbReference type="NCBI Taxonomy" id="412755"/>
    <lineage>
        <taxon>unclassified sequences</taxon>
        <taxon>metagenomes</taxon>
        <taxon>ecological metagenomes</taxon>
    </lineage>
</organism>
<gene>
    <name evidence="1" type="ORF">S01H4_39428</name>
</gene>
<name>X1BU27_9ZZZZ</name>
<comment type="caution">
    <text evidence="1">The sequence shown here is derived from an EMBL/GenBank/DDBJ whole genome shotgun (WGS) entry which is preliminary data.</text>
</comment>
<dbReference type="AlphaFoldDB" id="X1BU27"/>
<sequence>MAIHPISSTYLDVQQARVSGALPAAGAWDATPTVMACPSFDYVTLYIKYDEDAQTAAGSVDIRIDVSPDSAGAVWHQGTAYSTGAVVAGADTVSAFQREEISYEPTGVAAEFWIFGPLHLGGTVERMRVAAQESGDVGAPGICEIEARFQ</sequence>
<reference evidence="1" key="1">
    <citation type="journal article" date="2014" name="Front. Microbiol.">
        <title>High frequency of phylogenetically diverse reductive dehalogenase-homologous genes in deep subseafloor sedimentary metagenomes.</title>
        <authorList>
            <person name="Kawai M."/>
            <person name="Futagami T."/>
            <person name="Toyoda A."/>
            <person name="Takaki Y."/>
            <person name="Nishi S."/>
            <person name="Hori S."/>
            <person name="Arai W."/>
            <person name="Tsubouchi T."/>
            <person name="Morono Y."/>
            <person name="Uchiyama I."/>
            <person name="Ito T."/>
            <person name="Fujiyama A."/>
            <person name="Inagaki F."/>
            <person name="Takami H."/>
        </authorList>
    </citation>
    <scope>NUCLEOTIDE SEQUENCE</scope>
    <source>
        <strain evidence="1">Expedition CK06-06</strain>
    </source>
</reference>
<proteinExistence type="predicted"/>
<accession>X1BU27</accession>
<evidence type="ECO:0000313" key="1">
    <source>
        <dbReference type="EMBL" id="GAG99264.1"/>
    </source>
</evidence>